<protein>
    <submittedName>
        <fullName evidence="1">Uncharacterized protein</fullName>
    </submittedName>
</protein>
<gene>
    <name evidence="1" type="ORF">CDV36_010709</name>
</gene>
<dbReference type="OrthoDB" id="3468019at2759"/>
<reference evidence="1 2" key="1">
    <citation type="submission" date="2017-06" db="EMBL/GenBank/DDBJ databases">
        <title>Comparative genomic analysis of Ambrosia Fusariam Clade fungi.</title>
        <authorList>
            <person name="Stajich J.E."/>
            <person name="Carrillo J."/>
            <person name="Kijimoto T."/>
            <person name="Eskalen A."/>
            <person name="O'Donnell K."/>
            <person name="Kasson M."/>
        </authorList>
    </citation>
    <scope>NUCLEOTIDE SEQUENCE [LARGE SCALE GENOMIC DNA]</scope>
    <source>
        <strain evidence="1">UCR3666</strain>
    </source>
</reference>
<dbReference type="Gene3D" id="3.10.450.50">
    <property type="match status" value="1"/>
</dbReference>
<dbReference type="PANTHER" id="PTHR39401">
    <property type="entry name" value="SNOAL-LIKE DOMAIN-CONTAINING PROTEIN"/>
    <property type="match status" value="1"/>
</dbReference>
<evidence type="ECO:0000313" key="2">
    <source>
        <dbReference type="Proteomes" id="UP000277212"/>
    </source>
</evidence>
<sequence length="148" mass="17362">MAKNIPERYLPQYAKEDDWDDQELQDFVTSFYRLSDNPEENQRWVDSFTEDANVQIGADKAQGSEEIPDFRTRMWAHIQERKHTVLKVFPGKFTGSDASERECMLLGEASFLTRDGRTIEAGWSAHAVVRRVQGQWKFAQYRVWVQNE</sequence>
<accession>A0A3M2RWN7</accession>
<dbReference type="Proteomes" id="UP000277212">
    <property type="component" value="Unassembled WGS sequence"/>
</dbReference>
<dbReference type="PANTHER" id="PTHR39401:SF1">
    <property type="entry name" value="SNOAL-LIKE DOMAIN-CONTAINING PROTEIN"/>
    <property type="match status" value="1"/>
</dbReference>
<keyword evidence="2" id="KW-1185">Reference proteome</keyword>
<dbReference type="AlphaFoldDB" id="A0A3M2RWN7"/>
<evidence type="ECO:0000313" key="1">
    <source>
        <dbReference type="EMBL" id="RMJ09684.1"/>
    </source>
</evidence>
<proteinExistence type="predicted"/>
<organism evidence="1 2">
    <name type="scientific">Fusarium kuroshium</name>
    <dbReference type="NCBI Taxonomy" id="2010991"/>
    <lineage>
        <taxon>Eukaryota</taxon>
        <taxon>Fungi</taxon>
        <taxon>Dikarya</taxon>
        <taxon>Ascomycota</taxon>
        <taxon>Pezizomycotina</taxon>
        <taxon>Sordariomycetes</taxon>
        <taxon>Hypocreomycetidae</taxon>
        <taxon>Hypocreales</taxon>
        <taxon>Nectriaceae</taxon>
        <taxon>Fusarium</taxon>
        <taxon>Fusarium solani species complex</taxon>
    </lineage>
</organism>
<dbReference type="STRING" id="2010991.A0A3M2RWN7"/>
<dbReference type="InterPro" id="IPR032710">
    <property type="entry name" value="NTF2-like_dom_sf"/>
</dbReference>
<dbReference type="SUPFAM" id="SSF54427">
    <property type="entry name" value="NTF2-like"/>
    <property type="match status" value="1"/>
</dbReference>
<dbReference type="EMBL" id="NKUJ01000233">
    <property type="protein sequence ID" value="RMJ09684.1"/>
    <property type="molecule type" value="Genomic_DNA"/>
</dbReference>
<name>A0A3M2RWN7_9HYPO</name>
<comment type="caution">
    <text evidence="1">The sequence shown here is derived from an EMBL/GenBank/DDBJ whole genome shotgun (WGS) entry which is preliminary data.</text>
</comment>